<dbReference type="GO" id="GO:0032259">
    <property type="term" value="P:methylation"/>
    <property type="evidence" value="ECO:0007669"/>
    <property type="project" value="UniProtKB-KW"/>
</dbReference>
<dbReference type="PANTHER" id="PTHR43397">
    <property type="entry name" value="ERGOTHIONEINE BIOSYNTHESIS PROTEIN 1"/>
    <property type="match status" value="1"/>
</dbReference>
<dbReference type="PIRSF" id="PIRSF018005">
    <property type="entry name" value="UCP018005"/>
    <property type="match status" value="1"/>
</dbReference>
<dbReference type="AlphaFoldDB" id="A0A919NCB6"/>
<evidence type="ECO:0000313" key="5">
    <source>
        <dbReference type="EMBL" id="GIF08150.1"/>
    </source>
</evidence>
<keyword evidence="3" id="KW-0949">S-adenosyl-L-methionine</keyword>
<dbReference type="GO" id="GO:0052706">
    <property type="term" value="F:L-histidine N(alpha)-methyltransferase activity"/>
    <property type="evidence" value="ECO:0007669"/>
    <property type="project" value="UniProtKB-UniRule"/>
</dbReference>
<feature type="binding site" evidence="3">
    <location>
        <position position="205"/>
    </location>
    <ligand>
        <name>L-histidine</name>
        <dbReference type="ChEBI" id="CHEBI:57595"/>
    </ligand>
</feature>
<feature type="binding site" evidence="3">
    <location>
        <begin position="140"/>
        <end position="141"/>
    </location>
    <ligand>
        <name>S-adenosyl-L-methionine</name>
        <dbReference type="ChEBI" id="CHEBI:59789"/>
    </ligand>
</feature>
<feature type="binding site" evidence="3">
    <location>
        <position position="55"/>
    </location>
    <ligand>
        <name>L-histidine</name>
        <dbReference type="ChEBI" id="CHEBI:57595"/>
    </ligand>
</feature>
<dbReference type="GO" id="GO:0008276">
    <property type="term" value="F:protein methyltransferase activity"/>
    <property type="evidence" value="ECO:0007669"/>
    <property type="project" value="InterPro"/>
</dbReference>
<dbReference type="InterPro" id="IPR051128">
    <property type="entry name" value="EgtD_Methyltrsf_superfamily"/>
</dbReference>
<sequence length="327" mass="36056">MTWLQKHLDERDLARSLRADVREGLTATPKRLPPKWFYDARGSRLFEDITRLPEYYPTRTERSILAGNAQAIARITEAKTLVELGSGSSEKTRLLLDAMLRRGTLGSFVPLDVSESALVEAVESLGVAYPGLSITGVVGDMTRHLRQLPDGDSRVVAFLGGTIGNLVPSERAAFLGDLRAALHPGEWLLLGADLVKDPAVLVPAYDDAAGVTAEFNRNVLRVINRELRADFDPLAFEHVAVWDAEHEWIEMRLRSARQQGVRLTDLDLEVSFAAGEEIRTEISAKFRRDGLDAELSAAGFALRHWWSDPRGWFGVALAQAVTSDGTG</sequence>
<evidence type="ECO:0000256" key="3">
    <source>
        <dbReference type="HAMAP-Rule" id="MF_02037"/>
    </source>
</evidence>
<dbReference type="EC" id="2.1.1.44" evidence="3"/>
<feature type="binding site" evidence="3">
    <location>
        <position position="165"/>
    </location>
    <ligand>
        <name>L-histidine</name>
        <dbReference type="ChEBI" id="CHEBI:57595"/>
    </ligand>
</feature>
<evidence type="ECO:0000256" key="1">
    <source>
        <dbReference type="ARBA" id="ARBA00022603"/>
    </source>
</evidence>
<keyword evidence="6" id="KW-1185">Reference proteome</keyword>
<dbReference type="SUPFAM" id="SSF53335">
    <property type="entry name" value="S-adenosyl-L-methionine-dependent methyltransferases"/>
    <property type="match status" value="1"/>
</dbReference>
<gene>
    <name evidence="3 5" type="primary">egtD</name>
    <name evidence="5" type="ORF">Asi03nite_56880</name>
</gene>
<dbReference type="InterPro" id="IPR019257">
    <property type="entry name" value="MeTrfase_dom"/>
</dbReference>
<comment type="similarity">
    <text evidence="3">Belongs to the methyltransferase superfamily. EgtD family.</text>
</comment>
<dbReference type="InterPro" id="IPR017804">
    <property type="entry name" value="MeTrfase_EgtD-like"/>
</dbReference>
<dbReference type="RefSeq" id="WP_203683524.1">
    <property type="nucleotide sequence ID" value="NZ_BOMW01000059.1"/>
</dbReference>
<dbReference type="InterPro" id="IPR032888">
    <property type="entry name" value="EgtD_Actinobacteria"/>
</dbReference>
<dbReference type="NCBIfam" id="TIGR03438">
    <property type="entry name" value="egtD_ergothio"/>
    <property type="match status" value="1"/>
</dbReference>
<comment type="catalytic activity">
    <reaction evidence="3">
        <text>L-histidine + 3 S-adenosyl-L-methionine = hercynine + 3 S-adenosyl-L-homocysteine + 3 H(+)</text>
        <dbReference type="Rhea" id="RHEA:38471"/>
        <dbReference type="ChEBI" id="CHEBI:15378"/>
        <dbReference type="ChEBI" id="CHEBI:15781"/>
        <dbReference type="ChEBI" id="CHEBI:57595"/>
        <dbReference type="ChEBI" id="CHEBI:57856"/>
        <dbReference type="ChEBI" id="CHEBI:59789"/>
        <dbReference type="EC" id="2.1.1.44"/>
    </reaction>
</comment>
<dbReference type="InterPro" id="IPR029063">
    <property type="entry name" value="SAM-dependent_MTases_sf"/>
</dbReference>
<comment type="subunit">
    <text evidence="3">Monomer.</text>
</comment>
<feature type="binding site" evidence="3">
    <location>
        <position position="112"/>
    </location>
    <ligand>
        <name>S-adenosyl-L-methionine</name>
        <dbReference type="ChEBI" id="CHEBI:59789"/>
    </ligand>
</feature>
<dbReference type="InterPro" id="IPR035094">
    <property type="entry name" value="EgtD"/>
</dbReference>
<dbReference type="Gene3D" id="3.40.50.150">
    <property type="entry name" value="Vaccinia Virus protein VP39"/>
    <property type="match status" value="1"/>
</dbReference>
<organism evidence="5 6">
    <name type="scientific">Actinoplanes siamensis</name>
    <dbReference type="NCBI Taxonomy" id="1223317"/>
    <lineage>
        <taxon>Bacteria</taxon>
        <taxon>Bacillati</taxon>
        <taxon>Actinomycetota</taxon>
        <taxon>Actinomycetes</taxon>
        <taxon>Micromonosporales</taxon>
        <taxon>Micromonosporaceae</taxon>
        <taxon>Actinoplanes</taxon>
    </lineage>
</organism>
<feature type="binding site" evidence="3">
    <location>
        <position position="85"/>
    </location>
    <ligand>
        <name>S-adenosyl-L-methionine</name>
        <dbReference type="ChEBI" id="CHEBI:59789"/>
    </ligand>
</feature>
<evidence type="ECO:0000256" key="2">
    <source>
        <dbReference type="ARBA" id="ARBA00022679"/>
    </source>
</evidence>
<proteinExistence type="inferred from homology"/>
<dbReference type="HAMAP" id="MF_02037">
    <property type="entry name" value="EgtD"/>
    <property type="match status" value="1"/>
</dbReference>
<name>A0A919NCB6_9ACTN</name>
<evidence type="ECO:0000259" key="4">
    <source>
        <dbReference type="Pfam" id="PF10017"/>
    </source>
</evidence>
<accession>A0A919NCB6</accession>
<comment type="pathway">
    <text evidence="3">Amino-acid biosynthesis; ergothioneine biosynthesis.</text>
</comment>
<feature type="binding site" evidence="3">
    <location>
        <begin position="281"/>
        <end position="283"/>
    </location>
    <ligand>
        <name>L-histidine</name>
        <dbReference type="ChEBI" id="CHEBI:57595"/>
    </ligand>
</feature>
<dbReference type="Pfam" id="PF10017">
    <property type="entry name" value="Methyltransf_33"/>
    <property type="match status" value="1"/>
</dbReference>
<dbReference type="EMBL" id="BOMW01000059">
    <property type="protein sequence ID" value="GIF08150.1"/>
    <property type="molecule type" value="Genomic_DNA"/>
</dbReference>
<evidence type="ECO:0000313" key="6">
    <source>
        <dbReference type="Proteomes" id="UP000629619"/>
    </source>
</evidence>
<comment type="caution">
    <text evidence="5">The sequence shown here is derived from an EMBL/GenBank/DDBJ whole genome shotgun (WGS) entry which is preliminary data.</text>
</comment>
<feature type="binding site" evidence="3">
    <location>
        <position position="91"/>
    </location>
    <ligand>
        <name>S-adenosyl-L-methionine</name>
        <dbReference type="ChEBI" id="CHEBI:59789"/>
    </ligand>
</feature>
<dbReference type="GO" id="GO:0052699">
    <property type="term" value="P:ergothioneine biosynthetic process"/>
    <property type="evidence" value="ECO:0007669"/>
    <property type="project" value="UniProtKB-UniRule"/>
</dbReference>
<feature type="domain" description="Histidine-specific methyltransferase SAM-dependent" evidence="4">
    <location>
        <begin position="18"/>
        <end position="319"/>
    </location>
</feature>
<dbReference type="PANTHER" id="PTHR43397:SF1">
    <property type="entry name" value="ERGOTHIONEINE BIOSYNTHESIS PROTEIN 1"/>
    <property type="match status" value="1"/>
</dbReference>
<keyword evidence="1 3" id="KW-0489">Methyltransferase</keyword>
<comment type="function">
    <text evidence="3">Catalyzes the SAM-dependent triple methylation of the alpha-amino group of histidine to form hercynine, a step in the biosynthesis pathway of ergothioneine.</text>
</comment>
<keyword evidence="2 3" id="KW-0808">Transferase</keyword>
<protein>
    <recommendedName>
        <fullName evidence="3">Histidine N-alpha-methyltransferase</fullName>
        <ecNumber evidence="3">2.1.1.44</ecNumber>
    </recommendedName>
    <alternativeName>
        <fullName evidence="3">Histidine trimethyltransferase</fullName>
    </alternativeName>
</protein>
<dbReference type="Proteomes" id="UP000629619">
    <property type="component" value="Unassembled WGS sequence"/>
</dbReference>
<reference evidence="5" key="1">
    <citation type="submission" date="2021-01" db="EMBL/GenBank/DDBJ databases">
        <title>Whole genome shotgun sequence of Actinoplanes siamensis NBRC 109076.</title>
        <authorList>
            <person name="Komaki H."/>
            <person name="Tamura T."/>
        </authorList>
    </citation>
    <scope>NUCLEOTIDE SEQUENCE</scope>
    <source>
        <strain evidence="5">NBRC 109076</strain>
    </source>
</reference>